<gene>
    <name evidence="2" type="ORF">PX52LOC_01353</name>
</gene>
<keyword evidence="3" id="KW-1185">Reference proteome</keyword>
<feature type="signal peptide" evidence="1">
    <location>
        <begin position="1"/>
        <end position="20"/>
    </location>
</feature>
<sequence length="583" mass="63431">MTRLPLAALVLFAAIGPTRAEPAAALGALAKIPVKEVTVFKDGHAYVVHQGTMPVDAAGNVLLDLLPNPVLGTFWPYSANPAVAPQSVTAGRRRVTVEQTALTLRELIEANPGAEVVVTEGSKPPYPATIVKALSRPTEEVEKSAPVPGGESLPQKGNVLLLKTIEGTKAVSIDAITDVKFVGKYETKLSQEEYRNLLTMKLDWAGQPAAKSAEVGMAYVQKGIRWIPNYRVELDGKGKATVKMQATLINELTDLKDATVNLVIGVPSFYFKDSADPIALNQALTQLSSYFEADGTRTQFALSNSMMTQNIGAPQMAGSGGRAANPGPNLGPDLGGNQSEDLFVFTLTNVTLAKGQRMVLAVSQQSVDYKDVYTLDVPYAPPLELRRQVNDAHTAELVKMMAVPKVQHKVRLTNGNAQPFTTAPALILKDGKVLSQAMMTYTSKQNTVDLTLTTAIDVRVKKKDKETKRTPNAQTYDGHAYWRIDIGSSLELTNNGPKAVEVEVTRSVLGNLDKAADGVKAEMVNLLEDDDDTSISARPGWWGSYSWPVWWGHFNGVGRITWTAKLEPGQSNEKAYSWYYYWR</sequence>
<keyword evidence="1" id="KW-0732">Signal</keyword>
<dbReference type="AlphaFoldDB" id="A0A5C1A7L6"/>
<feature type="chain" id="PRO_5022742813" description="DUF4139 domain-containing protein" evidence="1">
    <location>
        <begin position="21"/>
        <end position="583"/>
    </location>
</feature>
<reference evidence="3" key="1">
    <citation type="submission" date="2019-08" db="EMBL/GenBank/DDBJ databases">
        <title>Limnoglobus roseus gen. nov., sp. nov., a novel freshwater planctomycete with a giant genome from the family Gemmataceae.</title>
        <authorList>
            <person name="Kulichevskaya I.S."/>
            <person name="Naumoff D.G."/>
            <person name="Miroshnikov K."/>
            <person name="Ivanova A."/>
            <person name="Philippov D.A."/>
            <person name="Hakobyan A."/>
            <person name="Rijpstra I.C."/>
            <person name="Sinninghe Damste J.S."/>
            <person name="Liesack W."/>
            <person name="Dedysh S.N."/>
        </authorList>
    </citation>
    <scope>NUCLEOTIDE SEQUENCE [LARGE SCALE GENOMIC DNA]</scope>
    <source>
        <strain evidence="3">PX52</strain>
    </source>
</reference>
<dbReference type="OrthoDB" id="242970at2"/>
<name>A0A5C1A7L6_9BACT</name>
<organism evidence="2 3">
    <name type="scientific">Limnoglobus roseus</name>
    <dbReference type="NCBI Taxonomy" id="2598579"/>
    <lineage>
        <taxon>Bacteria</taxon>
        <taxon>Pseudomonadati</taxon>
        <taxon>Planctomycetota</taxon>
        <taxon>Planctomycetia</taxon>
        <taxon>Gemmatales</taxon>
        <taxon>Gemmataceae</taxon>
        <taxon>Limnoglobus</taxon>
    </lineage>
</organism>
<evidence type="ECO:0000256" key="1">
    <source>
        <dbReference type="SAM" id="SignalP"/>
    </source>
</evidence>
<dbReference type="KEGG" id="lrs:PX52LOC_01353"/>
<accession>A0A5C1A7L6</accession>
<evidence type="ECO:0000313" key="3">
    <source>
        <dbReference type="Proteomes" id="UP000324974"/>
    </source>
</evidence>
<proteinExistence type="predicted"/>
<protein>
    <recommendedName>
        <fullName evidence="4">DUF4139 domain-containing protein</fullName>
    </recommendedName>
</protein>
<evidence type="ECO:0008006" key="4">
    <source>
        <dbReference type="Google" id="ProtNLM"/>
    </source>
</evidence>
<evidence type="ECO:0000313" key="2">
    <source>
        <dbReference type="EMBL" id="QEL14465.1"/>
    </source>
</evidence>
<dbReference type="RefSeq" id="WP_149109357.1">
    <property type="nucleotide sequence ID" value="NZ_CP042425.1"/>
</dbReference>
<dbReference type="EMBL" id="CP042425">
    <property type="protein sequence ID" value="QEL14465.1"/>
    <property type="molecule type" value="Genomic_DNA"/>
</dbReference>
<dbReference type="Proteomes" id="UP000324974">
    <property type="component" value="Chromosome"/>
</dbReference>